<sequence length="34" mass="3918">MRNEALFEVLESKGIYYSYDTGSEKQLTSVFGVR</sequence>
<gene>
    <name evidence="2" type="ORF">PC110_g19793</name>
    <name evidence="1" type="ORF">PC129_g18775</name>
</gene>
<evidence type="ECO:0000313" key="1">
    <source>
        <dbReference type="EMBL" id="KAG3210221.1"/>
    </source>
</evidence>
<dbReference type="EMBL" id="MJFZ01000994">
    <property type="protein sequence ID" value="RAW23776.1"/>
    <property type="molecule type" value="Genomic_DNA"/>
</dbReference>
<organism evidence="2 3">
    <name type="scientific">Phytophthora cactorum</name>
    <dbReference type="NCBI Taxonomy" id="29920"/>
    <lineage>
        <taxon>Eukaryota</taxon>
        <taxon>Sar</taxon>
        <taxon>Stramenopiles</taxon>
        <taxon>Oomycota</taxon>
        <taxon>Peronosporomycetes</taxon>
        <taxon>Peronosporales</taxon>
        <taxon>Peronosporaceae</taxon>
        <taxon>Phytophthora</taxon>
    </lineage>
</organism>
<keyword evidence="3" id="KW-1185">Reference proteome</keyword>
<dbReference type="EMBL" id="RCMV01001127">
    <property type="protein sequence ID" value="KAG3210221.1"/>
    <property type="molecule type" value="Genomic_DNA"/>
</dbReference>
<accession>A0A329RJB0</accession>
<evidence type="ECO:0000313" key="2">
    <source>
        <dbReference type="EMBL" id="RAW23776.1"/>
    </source>
</evidence>
<dbReference type="AlphaFoldDB" id="A0A329RJB0"/>
<dbReference type="VEuPathDB" id="FungiDB:PC110_g19793"/>
<name>A0A329RJB0_9STRA</name>
<reference evidence="1" key="2">
    <citation type="submission" date="2018-05" db="EMBL/GenBank/DDBJ databases">
        <title>Effector identification in a new, highly contiguous assembly of the strawberry crown rot pathogen Phytophthora cactorum.</title>
        <authorList>
            <person name="Armitage A.D."/>
            <person name="Nellist C.F."/>
            <person name="Bates H."/>
            <person name="Vickerstaff R.J."/>
            <person name="Harrison R.J."/>
        </authorList>
    </citation>
    <scope>NUCLEOTIDE SEQUENCE</scope>
    <source>
        <strain evidence="1">P421</strain>
    </source>
</reference>
<reference evidence="2 3" key="1">
    <citation type="submission" date="2018-01" db="EMBL/GenBank/DDBJ databases">
        <title>Draft genome of the strawberry crown rot pathogen Phytophthora cactorum.</title>
        <authorList>
            <person name="Armitage A.D."/>
            <person name="Lysoe E."/>
            <person name="Nellist C.F."/>
            <person name="Harrison R.J."/>
            <person name="Brurberg M.B."/>
        </authorList>
    </citation>
    <scope>NUCLEOTIDE SEQUENCE [LARGE SCALE GENOMIC DNA]</scope>
    <source>
        <strain evidence="2 3">10300</strain>
    </source>
</reference>
<proteinExistence type="predicted"/>
<dbReference type="Proteomes" id="UP000251314">
    <property type="component" value="Unassembled WGS sequence"/>
</dbReference>
<evidence type="ECO:0000313" key="3">
    <source>
        <dbReference type="Proteomes" id="UP000251314"/>
    </source>
</evidence>
<comment type="caution">
    <text evidence="2">The sequence shown here is derived from an EMBL/GenBank/DDBJ whole genome shotgun (WGS) entry which is preliminary data.</text>
</comment>
<protein>
    <submittedName>
        <fullName evidence="2">Uncharacterized protein</fullName>
    </submittedName>
</protein>
<dbReference type="Proteomes" id="UP000760860">
    <property type="component" value="Unassembled WGS sequence"/>
</dbReference>